<dbReference type="InterPro" id="IPR006260">
    <property type="entry name" value="TonB/TolA_C"/>
</dbReference>
<sequence>MAPSGYADTVKGRVTAQLRRPAGSVYKPPPGYRGDPEDFKRQCYIPYEITVDERGQMIAFEIDPCGDTVLDRAAEQAIRQAGPFPPPPGGGAGRYTIYGTAIFID</sequence>
<keyword evidence="2" id="KW-0812">Transmembrane</keyword>
<dbReference type="SUPFAM" id="SSF74653">
    <property type="entry name" value="TolA/TonB C-terminal domain"/>
    <property type="match status" value="1"/>
</dbReference>
<dbReference type="GO" id="GO:0016020">
    <property type="term" value="C:membrane"/>
    <property type="evidence" value="ECO:0007669"/>
    <property type="project" value="UniProtKB-SubCell"/>
</dbReference>
<evidence type="ECO:0000313" key="7">
    <source>
        <dbReference type="Proteomes" id="UP000242313"/>
    </source>
</evidence>
<dbReference type="AlphaFoldDB" id="A0A2A3MFK2"/>
<dbReference type="Gene3D" id="3.30.1150.10">
    <property type="match status" value="1"/>
</dbReference>
<evidence type="ECO:0000256" key="5">
    <source>
        <dbReference type="SAM" id="MobiDB-lite"/>
    </source>
</evidence>
<evidence type="ECO:0000256" key="1">
    <source>
        <dbReference type="ARBA" id="ARBA00004167"/>
    </source>
</evidence>
<feature type="region of interest" description="Disordered" evidence="5">
    <location>
        <begin position="18"/>
        <end position="38"/>
    </location>
</feature>
<proteinExistence type="predicted"/>
<protein>
    <recommendedName>
        <fullName evidence="8">TonB C-terminal domain-containing protein</fullName>
    </recommendedName>
</protein>
<evidence type="ECO:0000256" key="2">
    <source>
        <dbReference type="ARBA" id="ARBA00022692"/>
    </source>
</evidence>
<dbReference type="NCBIfam" id="TIGR01352">
    <property type="entry name" value="tonB_Cterm"/>
    <property type="match status" value="1"/>
</dbReference>
<dbReference type="Pfam" id="PF13103">
    <property type="entry name" value="TonB_2"/>
    <property type="match status" value="1"/>
</dbReference>
<organism evidence="6 7">
    <name type="scientific">Pseudomonas abyssi</name>
    <dbReference type="NCBI Taxonomy" id="170540"/>
    <lineage>
        <taxon>Bacteria</taxon>
        <taxon>Pseudomonadati</taxon>
        <taxon>Pseudomonadota</taxon>
        <taxon>Gammaproteobacteria</taxon>
        <taxon>Pseudomonadales</taxon>
        <taxon>Pseudomonadaceae</taxon>
        <taxon>Pseudomonas</taxon>
    </lineage>
</organism>
<keyword evidence="4" id="KW-0472">Membrane</keyword>
<evidence type="ECO:0000313" key="6">
    <source>
        <dbReference type="EMBL" id="PBK03334.1"/>
    </source>
</evidence>
<dbReference type="EMBL" id="NTMR01000020">
    <property type="protein sequence ID" value="PBK03334.1"/>
    <property type="molecule type" value="Genomic_DNA"/>
</dbReference>
<comment type="caution">
    <text evidence="6">The sequence shown here is derived from an EMBL/GenBank/DDBJ whole genome shotgun (WGS) entry which is preliminary data.</text>
</comment>
<accession>A0A2A3MFK2</accession>
<evidence type="ECO:0008006" key="8">
    <source>
        <dbReference type="Google" id="ProtNLM"/>
    </source>
</evidence>
<comment type="subcellular location">
    <subcellularLocation>
        <location evidence="1">Membrane</location>
        <topology evidence="1">Single-pass membrane protein</topology>
    </subcellularLocation>
</comment>
<reference evidence="6 7" key="1">
    <citation type="submission" date="2017-09" db="EMBL/GenBank/DDBJ databases">
        <title>Pseudomonas abyssi sp. nov. isolated from Abyssopelagic Water.</title>
        <authorList>
            <person name="Wei Y."/>
        </authorList>
    </citation>
    <scope>NUCLEOTIDE SEQUENCE [LARGE SCALE GENOMIC DNA]</scope>
    <source>
        <strain evidence="6 7">MT5</strain>
    </source>
</reference>
<keyword evidence="3" id="KW-1133">Transmembrane helix</keyword>
<keyword evidence="7" id="KW-1185">Reference proteome</keyword>
<evidence type="ECO:0000256" key="4">
    <source>
        <dbReference type="ARBA" id="ARBA00023136"/>
    </source>
</evidence>
<evidence type="ECO:0000256" key="3">
    <source>
        <dbReference type="ARBA" id="ARBA00022989"/>
    </source>
</evidence>
<dbReference type="Proteomes" id="UP000242313">
    <property type="component" value="Unassembled WGS sequence"/>
</dbReference>
<name>A0A2A3MFK2_9PSED</name>
<gene>
    <name evidence="6" type="ORF">CNQ84_15125</name>
</gene>